<reference evidence="2" key="1">
    <citation type="submission" date="2005-09" db="EMBL/GenBank/DDBJ databases">
        <authorList>
            <person name="Mural R.J."/>
            <person name="Li P.W."/>
            <person name="Adams M.D."/>
            <person name="Amanatides P.G."/>
            <person name="Baden-Tillson H."/>
            <person name="Barnstead M."/>
            <person name="Chin S.H."/>
            <person name="Dew I."/>
            <person name="Evans C.A."/>
            <person name="Ferriera S."/>
            <person name="Flanigan M."/>
            <person name="Fosler C."/>
            <person name="Glodek A."/>
            <person name="Gu Z."/>
            <person name="Holt R.A."/>
            <person name="Jennings D."/>
            <person name="Kraft C.L."/>
            <person name="Lu F."/>
            <person name="Nguyen T."/>
            <person name="Nusskern D.R."/>
            <person name="Pfannkoch C.M."/>
            <person name="Sitter C."/>
            <person name="Sutton G.G."/>
            <person name="Venter J.C."/>
            <person name="Wang Z."/>
            <person name="Woodage T."/>
            <person name="Zheng X.H."/>
            <person name="Zhong F."/>
        </authorList>
    </citation>
    <scope>NUCLEOTIDE SEQUENCE [LARGE SCALE GENOMIC DNA]</scope>
    <source>
        <strain>BN</strain>
        <strain evidence="2">Sprague-Dawley</strain>
    </source>
</reference>
<gene>
    <name evidence="1" type="ORF">rCG_28607</name>
</gene>
<organism evidence="1 2">
    <name type="scientific">Rattus norvegicus</name>
    <name type="common">Rat</name>
    <dbReference type="NCBI Taxonomy" id="10116"/>
    <lineage>
        <taxon>Eukaryota</taxon>
        <taxon>Metazoa</taxon>
        <taxon>Chordata</taxon>
        <taxon>Craniata</taxon>
        <taxon>Vertebrata</taxon>
        <taxon>Euteleostomi</taxon>
        <taxon>Mammalia</taxon>
        <taxon>Eutheria</taxon>
        <taxon>Euarchontoglires</taxon>
        <taxon>Glires</taxon>
        <taxon>Rodentia</taxon>
        <taxon>Myomorpha</taxon>
        <taxon>Muroidea</taxon>
        <taxon>Muridae</taxon>
        <taxon>Murinae</taxon>
        <taxon>Rattus</taxon>
    </lineage>
</organism>
<name>A6HWI0_RAT</name>
<sequence length="25" mass="2928">MVHRASLDFLLSFAVFCINNKIFKI</sequence>
<dbReference type="Proteomes" id="UP000234681">
    <property type="component" value="Chromosome 2"/>
</dbReference>
<feature type="non-terminal residue" evidence="1">
    <location>
        <position position="25"/>
    </location>
</feature>
<proteinExistence type="predicted"/>
<dbReference type="AlphaFoldDB" id="A6HWI0"/>
<evidence type="ECO:0000313" key="2">
    <source>
        <dbReference type="Proteomes" id="UP000234681"/>
    </source>
</evidence>
<accession>A6HWI0</accession>
<dbReference type="EMBL" id="CH473952">
    <property type="protein sequence ID" value="EDL82466.1"/>
    <property type="molecule type" value="Genomic_DNA"/>
</dbReference>
<evidence type="ECO:0000313" key="1">
    <source>
        <dbReference type="EMBL" id="EDL82466.1"/>
    </source>
</evidence>
<protein>
    <submittedName>
        <fullName evidence="1">RCG28607</fullName>
    </submittedName>
</protein>